<sequence length="759" mass="85559">MKELDTLASELANRQDESDTSRKRLVEQSRDFKKNTPETCCRGSLEKFPVRDRQPLQEEQGAEASFLTIYKKLIDVPDPTSSLEYGMNQQKRAQKAQDLEIENQKLRETLDEYNKEFAEVKNQEVTIKNLREKLKELEDKLESAAQTKADEKERDLQREFVEKERVLQEKQLSAATKLGETEQKNQMLQKALESAQSELFDYKAKNEERSAAKSDEVELLVTDLERANQRNTAIEKELEGLRSQLQSASQSLQQAEQMQKAPNLEQAIDILSRSSLELELSAKEKEISQLVEEVQKLQTSNNKLRESVMEKTQRLEEQLQAKTTAFQKLEEKIQSQSDYEDLKRELGILKSLEFTNGADDGSEEGETEGPGKSLEMLLLEKNRTLQTENTTLKVTKSDLNGSDNGIRQAQAFASMIGQEVAAAYSQRQNASSSSDDQKSQIIQPIIVIPPGHSNISPSPLFTFGNGVGGHGYGAPFNSPFSGSNNSMYVNRQLLESYHWIDTSRVAKQIKDLLTQLNIGQRLFGELVLGMSQGSVSDILARPKPWDRLTAKGREPYIKMVQFLADPRNVEQLKILNAQRKGVDVDALAQSTVSPTQGNKSNSDAAINDILAKARQELDSQQNKLSPGCKSLEGNKRKRKKPQANRIIPSLWKTADHYAKSLSSSPTGLTKREPLAALTTEEYAENSELNTFDIIRRTKEVLEQHNIPQEPFGTYVVGMSQGSVSDLLSKTKAWENLTLKGKEPFVRMNIWLNDRWGSIN</sequence>
<dbReference type="PANTHER" id="PTHR14043:SF2">
    <property type="entry name" value="HOMEOBOX PROTEIN CUT"/>
    <property type="match status" value="1"/>
</dbReference>
<evidence type="ECO:0000256" key="8">
    <source>
        <dbReference type="ARBA" id="ARBA00023242"/>
    </source>
</evidence>
<dbReference type="OrthoDB" id="10257567at2759"/>
<feature type="domain" description="CUT" evidence="11">
    <location>
        <begin position="679"/>
        <end position="759"/>
    </location>
</feature>
<keyword evidence="5 12" id="KW-0238">DNA-binding</keyword>
<feature type="compositionally biased region" description="Basic and acidic residues" evidence="10">
    <location>
        <begin position="13"/>
        <end position="36"/>
    </location>
</feature>
<evidence type="ECO:0000256" key="2">
    <source>
        <dbReference type="ARBA" id="ARBA00022737"/>
    </source>
</evidence>
<dbReference type="EMBL" id="MRZV01000159">
    <property type="protein sequence ID" value="PIK56943.1"/>
    <property type="molecule type" value="Genomic_DNA"/>
</dbReference>
<evidence type="ECO:0000313" key="12">
    <source>
        <dbReference type="EMBL" id="PIK56943.1"/>
    </source>
</evidence>
<comment type="subcellular location">
    <subcellularLocation>
        <location evidence="1">Nucleus</location>
    </subcellularLocation>
</comment>
<dbReference type="AlphaFoldDB" id="A0A2G8L9J9"/>
<dbReference type="GO" id="GO:0000981">
    <property type="term" value="F:DNA-binding transcription factor activity, RNA polymerase II-specific"/>
    <property type="evidence" value="ECO:0007669"/>
    <property type="project" value="TreeGrafter"/>
</dbReference>
<feature type="region of interest" description="Disordered" evidence="10">
    <location>
        <begin position="1"/>
        <end position="38"/>
    </location>
</feature>
<dbReference type="SUPFAM" id="SSF47413">
    <property type="entry name" value="lambda repressor-like DNA-binding domains"/>
    <property type="match status" value="2"/>
</dbReference>
<organism evidence="12 13">
    <name type="scientific">Stichopus japonicus</name>
    <name type="common">Sea cucumber</name>
    <dbReference type="NCBI Taxonomy" id="307972"/>
    <lineage>
        <taxon>Eukaryota</taxon>
        <taxon>Metazoa</taxon>
        <taxon>Echinodermata</taxon>
        <taxon>Eleutherozoa</taxon>
        <taxon>Echinozoa</taxon>
        <taxon>Holothuroidea</taxon>
        <taxon>Aspidochirotacea</taxon>
        <taxon>Aspidochirotida</taxon>
        <taxon>Stichopodidae</taxon>
        <taxon>Apostichopus</taxon>
    </lineage>
</organism>
<feature type="region of interest" description="Disordered" evidence="10">
    <location>
        <begin position="616"/>
        <end position="645"/>
    </location>
</feature>
<feature type="coiled-coil region" evidence="9">
    <location>
        <begin position="89"/>
        <end position="332"/>
    </location>
</feature>
<evidence type="ECO:0000256" key="9">
    <source>
        <dbReference type="SAM" id="Coils"/>
    </source>
</evidence>
<keyword evidence="13" id="KW-1185">Reference proteome</keyword>
<evidence type="ECO:0000313" key="13">
    <source>
        <dbReference type="Proteomes" id="UP000230750"/>
    </source>
</evidence>
<dbReference type="Pfam" id="PF02376">
    <property type="entry name" value="CUT"/>
    <property type="match status" value="2"/>
</dbReference>
<proteinExistence type="predicted"/>
<keyword evidence="3" id="KW-0805">Transcription regulation</keyword>
<evidence type="ECO:0000256" key="7">
    <source>
        <dbReference type="ARBA" id="ARBA00023163"/>
    </source>
</evidence>
<dbReference type="GO" id="GO:0005634">
    <property type="term" value="C:nucleus"/>
    <property type="evidence" value="ECO:0007669"/>
    <property type="project" value="UniProtKB-SubCell"/>
</dbReference>
<keyword evidence="8" id="KW-0539">Nucleus</keyword>
<keyword evidence="7" id="KW-0804">Transcription</keyword>
<keyword evidence="4 9" id="KW-0175">Coiled coil</keyword>
<gene>
    <name evidence="12" type="ORF">BSL78_06144</name>
</gene>
<dbReference type="InterPro" id="IPR010982">
    <property type="entry name" value="Lambda_DNA-bd_dom_sf"/>
</dbReference>
<accession>A0A2G8L9J9</accession>
<dbReference type="Proteomes" id="UP000230750">
    <property type="component" value="Unassembled WGS sequence"/>
</dbReference>
<dbReference type="GO" id="GO:0000977">
    <property type="term" value="F:RNA polymerase II transcription regulatory region sequence-specific DNA binding"/>
    <property type="evidence" value="ECO:0007669"/>
    <property type="project" value="TreeGrafter"/>
</dbReference>
<dbReference type="PROSITE" id="PS51042">
    <property type="entry name" value="CUT"/>
    <property type="match status" value="2"/>
</dbReference>
<dbReference type="Pfam" id="PF25398">
    <property type="entry name" value="CUX1_N"/>
    <property type="match status" value="1"/>
</dbReference>
<dbReference type="Gene3D" id="1.10.260.40">
    <property type="entry name" value="lambda repressor-like DNA-binding domains"/>
    <property type="match status" value="2"/>
</dbReference>
<evidence type="ECO:0000259" key="11">
    <source>
        <dbReference type="PROSITE" id="PS51042"/>
    </source>
</evidence>
<evidence type="ECO:0000256" key="6">
    <source>
        <dbReference type="ARBA" id="ARBA00023155"/>
    </source>
</evidence>
<dbReference type="STRING" id="307972.A0A2G8L9J9"/>
<dbReference type="InterPro" id="IPR057476">
    <property type="entry name" value="Cux_N"/>
</dbReference>
<evidence type="ECO:0000256" key="5">
    <source>
        <dbReference type="ARBA" id="ARBA00023125"/>
    </source>
</evidence>
<evidence type="ECO:0000256" key="3">
    <source>
        <dbReference type="ARBA" id="ARBA00023015"/>
    </source>
</evidence>
<keyword evidence="2" id="KW-0677">Repeat</keyword>
<evidence type="ECO:0000256" key="4">
    <source>
        <dbReference type="ARBA" id="ARBA00023054"/>
    </source>
</evidence>
<reference evidence="12 13" key="1">
    <citation type="journal article" date="2017" name="PLoS Biol.">
        <title>The sea cucumber genome provides insights into morphological evolution and visceral regeneration.</title>
        <authorList>
            <person name="Zhang X."/>
            <person name="Sun L."/>
            <person name="Yuan J."/>
            <person name="Sun Y."/>
            <person name="Gao Y."/>
            <person name="Zhang L."/>
            <person name="Li S."/>
            <person name="Dai H."/>
            <person name="Hamel J.F."/>
            <person name="Liu C."/>
            <person name="Yu Y."/>
            <person name="Liu S."/>
            <person name="Lin W."/>
            <person name="Guo K."/>
            <person name="Jin S."/>
            <person name="Xu P."/>
            <person name="Storey K.B."/>
            <person name="Huan P."/>
            <person name="Zhang T."/>
            <person name="Zhou Y."/>
            <person name="Zhang J."/>
            <person name="Lin C."/>
            <person name="Li X."/>
            <person name="Xing L."/>
            <person name="Huo D."/>
            <person name="Sun M."/>
            <person name="Wang L."/>
            <person name="Mercier A."/>
            <person name="Li F."/>
            <person name="Yang H."/>
            <person name="Xiang J."/>
        </authorList>
    </citation>
    <scope>NUCLEOTIDE SEQUENCE [LARGE SCALE GENOMIC DNA]</scope>
    <source>
        <strain evidence="12">Shaxun</strain>
        <tissue evidence="12">Muscle</tissue>
    </source>
</reference>
<dbReference type="InterPro" id="IPR003350">
    <property type="entry name" value="CUT_dom"/>
</dbReference>
<feature type="domain" description="CUT" evidence="11">
    <location>
        <begin position="491"/>
        <end position="578"/>
    </location>
</feature>
<comment type="caution">
    <text evidence="12">The sequence shown here is derived from an EMBL/GenBank/DDBJ whole genome shotgun (WGS) entry which is preliminary data.</text>
</comment>
<dbReference type="PANTHER" id="PTHR14043">
    <property type="entry name" value="CCAAT DISPLACEMENT PROTEIN-RELATED"/>
    <property type="match status" value="1"/>
</dbReference>
<evidence type="ECO:0000256" key="10">
    <source>
        <dbReference type="SAM" id="MobiDB-lite"/>
    </source>
</evidence>
<protein>
    <submittedName>
        <fullName evidence="12">Putative homeobox protein cut-like 1 isoform X5</fullName>
    </submittedName>
</protein>
<name>A0A2G8L9J9_STIJA</name>
<evidence type="ECO:0000256" key="1">
    <source>
        <dbReference type="ARBA" id="ARBA00004123"/>
    </source>
</evidence>
<keyword evidence="6 12" id="KW-0371">Homeobox</keyword>
<dbReference type="SMART" id="SM01109">
    <property type="entry name" value="CUT"/>
    <property type="match status" value="2"/>
</dbReference>